<dbReference type="OrthoDB" id="5919657at2759"/>
<dbReference type="EMBL" id="JYDW01000017">
    <property type="protein sequence ID" value="KRZ61558.1"/>
    <property type="molecule type" value="Genomic_DNA"/>
</dbReference>
<accession>A0A0V1LPU3</accession>
<gene>
    <name evidence="2" type="ORF">T02_7043</name>
</gene>
<dbReference type="AlphaFoldDB" id="A0A0V1LPU3"/>
<organism evidence="2 3">
    <name type="scientific">Trichinella nativa</name>
    <dbReference type="NCBI Taxonomy" id="6335"/>
    <lineage>
        <taxon>Eukaryota</taxon>
        <taxon>Metazoa</taxon>
        <taxon>Ecdysozoa</taxon>
        <taxon>Nematoda</taxon>
        <taxon>Enoplea</taxon>
        <taxon>Dorylaimia</taxon>
        <taxon>Trichinellida</taxon>
        <taxon>Trichinellidae</taxon>
        <taxon>Trichinella</taxon>
    </lineage>
</organism>
<evidence type="ECO:0000313" key="3">
    <source>
        <dbReference type="Proteomes" id="UP000054721"/>
    </source>
</evidence>
<keyword evidence="3" id="KW-1185">Reference proteome</keyword>
<sequence>MKLQTLKKQLRSRIILFEGWISDIRKFCTDSDVSKVRSSMNELERIYADMSSLKREIEEFLTEEENDNSEIEEWHKIEETMLEIRCLAEETLNGRAEDTSCAEGDAAVSLRRNIKEEDPSSGNMNKMVRRRCAFCGRKKDRKPATNAVGEYRSNTVCAIKRYLQKNHTGKKCPNTNGDSCCHRLLNIEQSKNTTSQTILKSKFTANFQITMDIHDFFARVDILIGMGYFYCFLLDEVKEGHLRNQ</sequence>
<comment type="caution">
    <text evidence="2">The sequence shown here is derived from an EMBL/GenBank/DDBJ whole genome shotgun (WGS) entry which is preliminary data.</text>
</comment>
<feature type="coiled-coil region" evidence="1">
    <location>
        <begin position="36"/>
        <end position="70"/>
    </location>
</feature>
<evidence type="ECO:0000313" key="2">
    <source>
        <dbReference type="EMBL" id="KRZ61558.1"/>
    </source>
</evidence>
<reference evidence="2 3" key="1">
    <citation type="submission" date="2015-05" db="EMBL/GenBank/DDBJ databases">
        <title>Evolution of Trichinella species and genotypes.</title>
        <authorList>
            <person name="Korhonen P.K."/>
            <person name="Edoardo P."/>
            <person name="Giuseppe L.R."/>
            <person name="Gasser R.B."/>
        </authorList>
    </citation>
    <scope>NUCLEOTIDE SEQUENCE [LARGE SCALE GENOMIC DNA]</scope>
    <source>
        <strain evidence="2">ISS10</strain>
    </source>
</reference>
<name>A0A0V1LPU3_9BILA</name>
<keyword evidence="1" id="KW-0175">Coiled coil</keyword>
<protein>
    <submittedName>
        <fullName evidence="2">Uncharacterized protein</fullName>
    </submittedName>
</protein>
<evidence type="ECO:0000256" key="1">
    <source>
        <dbReference type="SAM" id="Coils"/>
    </source>
</evidence>
<dbReference type="Proteomes" id="UP000054721">
    <property type="component" value="Unassembled WGS sequence"/>
</dbReference>
<proteinExistence type="predicted"/>